<dbReference type="HOGENOM" id="CLU_066898_1_0_5"/>
<protein>
    <recommendedName>
        <fullName evidence="3">DUF899 domain-containing protein</fullName>
    </recommendedName>
</protein>
<dbReference type="PATRIC" id="fig|1123269.5.peg.5345"/>
<reference evidence="1 2" key="1">
    <citation type="submission" date="2013-07" db="EMBL/GenBank/DDBJ databases">
        <title>Completed genome of Sphingomonas sanxanigenens NX02.</title>
        <authorList>
            <person name="Ma T."/>
            <person name="Huang H."/>
            <person name="Wu M."/>
            <person name="Li X."/>
            <person name="Li G."/>
        </authorList>
    </citation>
    <scope>NUCLEOTIDE SEQUENCE [LARGE SCALE GENOMIC DNA]</scope>
    <source>
        <strain evidence="1 2">NX02</strain>
    </source>
</reference>
<dbReference type="KEGG" id="ssan:NX02_27235"/>
<proteinExistence type="predicted"/>
<evidence type="ECO:0000313" key="2">
    <source>
        <dbReference type="Proteomes" id="UP000018851"/>
    </source>
</evidence>
<dbReference type="AlphaFoldDB" id="W0AL72"/>
<accession>W0AL72</accession>
<organism evidence="1 2">
    <name type="scientific">Sphingomonas sanxanigenens DSM 19645 = NX02</name>
    <dbReference type="NCBI Taxonomy" id="1123269"/>
    <lineage>
        <taxon>Bacteria</taxon>
        <taxon>Pseudomonadati</taxon>
        <taxon>Pseudomonadota</taxon>
        <taxon>Alphaproteobacteria</taxon>
        <taxon>Sphingomonadales</taxon>
        <taxon>Sphingomonadaceae</taxon>
        <taxon>Sphingomonas</taxon>
    </lineage>
</organism>
<evidence type="ECO:0000313" key="1">
    <source>
        <dbReference type="EMBL" id="AHE57033.1"/>
    </source>
</evidence>
<dbReference type="Pfam" id="PF05988">
    <property type="entry name" value="DUF899"/>
    <property type="match status" value="1"/>
</dbReference>
<dbReference type="EMBL" id="CP006644">
    <property type="protein sequence ID" value="AHE57033.1"/>
    <property type="molecule type" value="Genomic_DNA"/>
</dbReference>
<gene>
    <name evidence="1" type="ORF">NX02_27235</name>
</gene>
<dbReference type="Proteomes" id="UP000018851">
    <property type="component" value="Chromosome"/>
</dbReference>
<dbReference type="eggNOG" id="COG4312">
    <property type="taxonomic scope" value="Bacteria"/>
</dbReference>
<dbReference type="OrthoDB" id="7331188at2"/>
<evidence type="ECO:0008006" key="3">
    <source>
        <dbReference type="Google" id="ProtNLM"/>
    </source>
</evidence>
<dbReference type="InterPro" id="IPR010296">
    <property type="entry name" value="DUF899_thioredox"/>
</dbReference>
<sequence length="260" mass="29608">MTSSTETATLQDLPDMQAPPIVSHDAWAAAHAGMLVKEKALTRARDALAAERRRMPWLAVEKDYRFEGPDGSLSLLDLFEGRRQLIVYRAFFEPGVHGWPDHGCIGCSMVADQVSHPAHLNARDTTLVFASRASQPDLARLKARMGWTIPWVTITDDFDADFGVDQWHGHNMFIRDGDRIFRTYFINNRGDEAIGTVWSYLDLTALGRQEEWEDSPAGYPQSRPYKWWNWHDDYVPGAAPDRKWVEVSDAGEAAFREDRE</sequence>
<dbReference type="STRING" id="1123269.NX02_27235"/>
<dbReference type="RefSeq" id="WP_039996848.1">
    <property type="nucleotide sequence ID" value="NZ_CP006644.1"/>
</dbReference>
<keyword evidence="2" id="KW-1185">Reference proteome</keyword>
<name>W0AL72_9SPHN</name>